<proteinExistence type="predicted"/>
<gene>
    <name evidence="3" type="ORF">SAMN05192553_11276</name>
</gene>
<organism evidence="3 4">
    <name type="scientific">Cyclobacterium xiamenense</name>
    <dbReference type="NCBI Taxonomy" id="1297121"/>
    <lineage>
        <taxon>Bacteria</taxon>
        <taxon>Pseudomonadati</taxon>
        <taxon>Bacteroidota</taxon>
        <taxon>Cytophagia</taxon>
        <taxon>Cytophagales</taxon>
        <taxon>Cyclobacteriaceae</taxon>
        <taxon>Cyclobacterium</taxon>
    </lineage>
</organism>
<dbReference type="EMBL" id="FNZH01000012">
    <property type="protein sequence ID" value="SEJ77738.1"/>
    <property type="molecule type" value="Genomic_DNA"/>
</dbReference>
<dbReference type="OrthoDB" id="919609at2"/>
<dbReference type="Pfam" id="PF07944">
    <property type="entry name" value="Beta-AFase-like_GH127_cat"/>
    <property type="match status" value="1"/>
</dbReference>
<evidence type="ECO:0000259" key="2">
    <source>
        <dbReference type="Pfam" id="PF20736"/>
    </source>
</evidence>
<name>A0A1H7BJV3_9BACT</name>
<feature type="domain" description="Non-reducing end beta-L-arabinofuranosidase-like GH127 middle" evidence="2">
    <location>
        <begin position="416"/>
        <end position="496"/>
    </location>
</feature>
<accession>A0A1H7BJV3</accession>
<dbReference type="InterPro" id="IPR049174">
    <property type="entry name" value="Beta-AFase-like"/>
</dbReference>
<reference evidence="4" key="1">
    <citation type="submission" date="2016-10" db="EMBL/GenBank/DDBJ databases">
        <authorList>
            <person name="Varghese N."/>
            <person name="Submissions S."/>
        </authorList>
    </citation>
    <scope>NUCLEOTIDE SEQUENCE [LARGE SCALE GENOMIC DNA]</scope>
    <source>
        <strain evidence="4">IBRC-M 10761</strain>
    </source>
</reference>
<dbReference type="AlphaFoldDB" id="A0A1H7BJV3"/>
<keyword evidence="4" id="KW-1185">Reference proteome</keyword>
<dbReference type="RefSeq" id="WP_092178695.1">
    <property type="nucleotide sequence ID" value="NZ_FNZH01000012.1"/>
</dbReference>
<protein>
    <submittedName>
        <fullName evidence="3">DUF1680 family protein</fullName>
    </submittedName>
</protein>
<dbReference type="STRING" id="1416801.SAMN05192553_11276"/>
<evidence type="ECO:0000313" key="4">
    <source>
        <dbReference type="Proteomes" id="UP000199403"/>
    </source>
</evidence>
<dbReference type="InterPro" id="IPR008928">
    <property type="entry name" value="6-hairpin_glycosidase_sf"/>
</dbReference>
<dbReference type="Pfam" id="PF20736">
    <property type="entry name" value="Glyco_hydro127M"/>
    <property type="match status" value="1"/>
</dbReference>
<dbReference type="Proteomes" id="UP000199403">
    <property type="component" value="Unassembled WGS sequence"/>
</dbReference>
<evidence type="ECO:0000259" key="1">
    <source>
        <dbReference type="Pfam" id="PF07944"/>
    </source>
</evidence>
<evidence type="ECO:0000313" key="3">
    <source>
        <dbReference type="EMBL" id="SEJ77738.1"/>
    </source>
</evidence>
<dbReference type="InterPro" id="IPR012878">
    <property type="entry name" value="Beta-AFase-like_GH127_cat"/>
</dbReference>
<dbReference type="PANTHER" id="PTHR43465:SF2">
    <property type="entry name" value="DUF1680 DOMAIN PROTEIN (AFU_ORTHOLOGUE AFUA_1G08910)"/>
    <property type="match status" value="1"/>
</dbReference>
<feature type="domain" description="Non-reducing end beta-L-arabinofuranosidase-like GH127 catalytic" evidence="1">
    <location>
        <begin position="60"/>
        <end position="390"/>
    </location>
</feature>
<dbReference type="SUPFAM" id="SSF48208">
    <property type="entry name" value="Six-hairpin glycosidases"/>
    <property type="match status" value="1"/>
</dbReference>
<dbReference type="GO" id="GO:0005975">
    <property type="term" value="P:carbohydrate metabolic process"/>
    <property type="evidence" value="ECO:0007669"/>
    <property type="project" value="InterPro"/>
</dbReference>
<sequence length="957" mass="107614">MASPTAVNDLQIEAKFVSAVYLNPDLKGYLAEKIKINLEKRLLCVDTDTLLEPFRNRPGKQEWVGEHAGKFLHAAALTYGVTKNEALKMRMDRVVAALIACQEKDGYLGTYLPANRWESWDVWTHKYTMIGLLAYHEVERDEGSLLACKKMGDLVVSVFGNGPDKKDIGASGTHIGMAPTSILEPMVRLYCITHEQAYLDFCLYLVGSWEQENGAKIISSLVDHGDVYRTANNKAYEMLSCLVGLADLYKVTRNETYLKACNNAWKDIASKKTYIIGTSSFGEHFTPSGHLPAKGEYWNTKYVGPGEGCVTVTWIQFCQRMIQLTGKYKIVAELEIAIYNALLAAQNPQDGKVCYFLPLEGGRKRYGEVTHGLLPDICCCSSSIPRGIALIPELSAGTLNGIPTFLLYNGGRFVFQVKNEQLELEVQTDYPVVGSVAITILSQTPIKIPIQLAIPKWALDAVATVGNRRYTGNAGEFLKLKNTWKYGDTVLLDMKMPLEIVSDRNAPNPKFAFKRGPQILALDENISDASGMPASGWVGNDEYLVEAIVNGTHKKLHLVPFAEAGQTMARYNLLFDSIILISERKVKSLEIYRKQLELLRKEFPVSHLPDIDFFQFGMGNRLKLIYKNGKLFDTFSGDVVFEWQVKSETIVPNAYKVFIETITDNPVLIYENESGVFVCQGGKVELIAGTSAPINLPDFDGHRFSEVLKVLNHEILINIVDSKPVPNLIIYGKPWRRDAALMAMCLKETENLPIISDWVMSIREPYDFNNGGEPEADNLGQTLYLISLFADKSHPAVASVLAELPKYEVHENGITYIKGMSDFHEAPVYQTKWLKFGLKVMGLEDKYTIPDIQDNYATLFWWDYKDAHFGETIDAYEEYNSTNKHFYPYIGWAANHFHGKKSGLVSNRDYPLSWEQAASQANYEALEGFDGEYAKLKLGAPHTWHAGEMFLYLLFNY</sequence>
<dbReference type="PANTHER" id="PTHR43465">
    <property type="entry name" value="DUF1680 DOMAIN PROTEIN (AFU_ORTHOLOGUE AFUA_1G08910)"/>
    <property type="match status" value="1"/>
</dbReference>
<dbReference type="InterPro" id="IPR049046">
    <property type="entry name" value="Beta-AFase-like_GH127_middle"/>
</dbReference>